<protein>
    <submittedName>
        <fullName evidence="2">Tetratricopeptide repeat protein</fullName>
    </submittedName>
</protein>
<dbReference type="Proteomes" id="UP000317722">
    <property type="component" value="Unassembled WGS sequence"/>
</dbReference>
<gene>
    <name evidence="2" type="ORF">EAH86_02070</name>
</gene>
<evidence type="ECO:0000313" key="2">
    <source>
        <dbReference type="EMBL" id="TPG19311.1"/>
    </source>
</evidence>
<accession>A0A502D5L0</accession>
<keyword evidence="3" id="KW-1185">Reference proteome</keyword>
<name>A0A502D5L0_9MICO</name>
<dbReference type="SUPFAM" id="SSF52833">
    <property type="entry name" value="Thioredoxin-like"/>
    <property type="match status" value="1"/>
</dbReference>
<dbReference type="Gene3D" id="3.40.30.10">
    <property type="entry name" value="Glutaredoxin"/>
    <property type="match status" value="1"/>
</dbReference>
<dbReference type="InterPro" id="IPR011990">
    <property type="entry name" value="TPR-like_helical_dom_sf"/>
</dbReference>
<evidence type="ECO:0000313" key="3">
    <source>
        <dbReference type="Proteomes" id="UP000317722"/>
    </source>
</evidence>
<dbReference type="PANTHER" id="PTHR45663">
    <property type="entry name" value="GEO12009P1"/>
    <property type="match status" value="1"/>
</dbReference>
<dbReference type="GO" id="GO:0005829">
    <property type="term" value="C:cytosol"/>
    <property type="evidence" value="ECO:0007669"/>
    <property type="project" value="TreeGrafter"/>
</dbReference>
<dbReference type="SUPFAM" id="SSF48452">
    <property type="entry name" value="TPR-like"/>
    <property type="match status" value="1"/>
</dbReference>
<dbReference type="InterPro" id="IPR036249">
    <property type="entry name" value="Thioredoxin-like_sf"/>
</dbReference>
<dbReference type="GO" id="GO:0015035">
    <property type="term" value="F:protein-disulfide reductase activity"/>
    <property type="evidence" value="ECO:0007669"/>
    <property type="project" value="TreeGrafter"/>
</dbReference>
<dbReference type="EMBL" id="RCZM01000001">
    <property type="protein sequence ID" value="TPG19311.1"/>
    <property type="molecule type" value="Genomic_DNA"/>
</dbReference>
<dbReference type="AlphaFoldDB" id="A0A502D5L0"/>
<dbReference type="OrthoDB" id="5181746at2"/>
<dbReference type="Pfam" id="PF14561">
    <property type="entry name" value="TPR_20"/>
    <property type="match status" value="1"/>
</dbReference>
<dbReference type="Gene3D" id="1.25.40.10">
    <property type="entry name" value="Tetratricopeptide repeat domain"/>
    <property type="match status" value="1"/>
</dbReference>
<dbReference type="Pfam" id="PF13414">
    <property type="entry name" value="TPR_11"/>
    <property type="match status" value="1"/>
</dbReference>
<dbReference type="GO" id="GO:0045454">
    <property type="term" value="P:cell redox homeostasis"/>
    <property type="evidence" value="ECO:0007669"/>
    <property type="project" value="TreeGrafter"/>
</dbReference>
<dbReference type="RefSeq" id="WP_140736954.1">
    <property type="nucleotide sequence ID" value="NZ_RCZM01000001.1"/>
</dbReference>
<dbReference type="PANTHER" id="PTHR45663:SF11">
    <property type="entry name" value="GEO12009P1"/>
    <property type="match status" value="1"/>
</dbReference>
<keyword evidence="1" id="KW-0676">Redox-active center</keyword>
<proteinExistence type="predicted"/>
<reference evidence="2 3" key="1">
    <citation type="journal article" date="2019" name="Environ. Microbiol.">
        <title>Species interactions and distinct microbial communities in high Arctic permafrost affected cryosols are associated with the CH4 and CO2 gas fluxes.</title>
        <authorList>
            <person name="Altshuler I."/>
            <person name="Hamel J."/>
            <person name="Turney S."/>
            <person name="Magnuson E."/>
            <person name="Levesque R."/>
            <person name="Greer C."/>
            <person name="Whyte L.G."/>
        </authorList>
    </citation>
    <scope>NUCLEOTIDE SEQUENCE [LARGE SCALE GENOMIC DNA]</scope>
    <source>
        <strain evidence="2 3">S9.3A</strain>
    </source>
</reference>
<evidence type="ECO:0000256" key="1">
    <source>
        <dbReference type="ARBA" id="ARBA00023284"/>
    </source>
</evidence>
<organism evidence="2 3">
    <name type="scientific">Pedococcus bigeumensis</name>
    <dbReference type="NCBI Taxonomy" id="433644"/>
    <lineage>
        <taxon>Bacteria</taxon>
        <taxon>Bacillati</taxon>
        <taxon>Actinomycetota</taxon>
        <taxon>Actinomycetes</taxon>
        <taxon>Micrococcales</taxon>
        <taxon>Intrasporangiaceae</taxon>
        <taxon>Pedococcus</taxon>
    </lineage>
</organism>
<comment type="caution">
    <text evidence="2">The sequence shown here is derived from an EMBL/GenBank/DDBJ whole genome shotgun (WGS) entry which is preliminary data.</text>
</comment>
<sequence length="327" mass="33627">MSDRPLTTGGLRGAIDLTALRSQPPSGAPSAAAGGSAAGAAGGAAAGAGVAGRTGVVVEGTDTNFQEIANASVGVPMLLVLWAAQIPESLDYLDTVVAVAGSYEGRFQVVSVNVEENPTLLRAFQVQSVPVTIGLIQGQPVPMFAGIQPDTALRPVLDEFLGLAVQHGVTGRVDIAGAGAAPEGEEVEEQLPPLHQEAYDAIERGDLDGAATAYQQALKQNPADADAELGLAQVGLMQRTDGADLQAARAAAAEHPTDVAAQGLVADLDVLGGHVEDAFLRLLDLVRATAGEEREQAKNHLLQLFAVVGSHDERVRKARTALMSALF</sequence>